<dbReference type="Pfam" id="PF08676">
    <property type="entry name" value="MutL_C"/>
    <property type="match status" value="1"/>
</dbReference>
<dbReference type="InterPro" id="IPR014721">
    <property type="entry name" value="Ribsml_uS5_D2-typ_fold_subgr"/>
</dbReference>
<evidence type="ECO:0000256" key="3">
    <source>
        <dbReference type="ARBA" id="ARBA00022763"/>
    </source>
</evidence>
<dbReference type="CDD" id="cd00782">
    <property type="entry name" value="MutL_Trans"/>
    <property type="match status" value="1"/>
</dbReference>
<dbReference type="Pfam" id="PF13589">
    <property type="entry name" value="HATPase_c_3"/>
    <property type="match status" value="1"/>
</dbReference>
<evidence type="ECO:0000313" key="9">
    <source>
        <dbReference type="EMBL" id="AUX38356.1"/>
    </source>
</evidence>
<evidence type="ECO:0000259" key="7">
    <source>
        <dbReference type="SMART" id="SM00853"/>
    </source>
</evidence>
<dbReference type="GO" id="GO:0140664">
    <property type="term" value="F:ATP-dependent DNA damage sensor activity"/>
    <property type="evidence" value="ECO:0007669"/>
    <property type="project" value="InterPro"/>
</dbReference>
<dbReference type="GO" id="GO:0016887">
    <property type="term" value="F:ATP hydrolysis activity"/>
    <property type="evidence" value="ECO:0007669"/>
    <property type="project" value="InterPro"/>
</dbReference>
<dbReference type="EMBL" id="CP012672">
    <property type="protein sequence ID" value="AUX38356.1"/>
    <property type="molecule type" value="Genomic_DNA"/>
</dbReference>
<comment type="function">
    <text evidence="5">This protein is involved in the repair of mismatches in DNA. It is required for dam-dependent methyl-directed DNA mismatch repair. May act as a 'molecular matchmaker', a protein that promotes the formation of a stable complex between two or more DNA-binding proteins in an ATP-dependent manner without itself being part of a final effector complex.</text>
</comment>
<evidence type="ECO:0000256" key="1">
    <source>
        <dbReference type="ARBA" id="ARBA00006082"/>
    </source>
</evidence>
<dbReference type="GO" id="GO:0032300">
    <property type="term" value="C:mismatch repair complex"/>
    <property type="evidence" value="ECO:0007669"/>
    <property type="project" value="InterPro"/>
</dbReference>
<dbReference type="InterPro" id="IPR042120">
    <property type="entry name" value="MutL_C_dimsub"/>
</dbReference>
<evidence type="ECO:0000259" key="8">
    <source>
        <dbReference type="SMART" id="SM01340"/>
    </source>
</evidence>
<comment type="similarity">
    <text evidence="1 5">Belongs to the DNA mismatch repair MutL/HexB family.</text>
</comment>
<dbReference type="GO" id="GO:0005524">
    <property type="term" value="F:ATP binding"/>
    <property type="evidence" value="ECO:0007669"/>
    <property type="project" value="InterPro"/>
</dbReference>
<dbReference type="InterPro" id="IPR014762">
    <property type="entry name" value="DNA_mismatch_repair_CS"/>
</dbReference>
<dbReference type="GO" id="GO:0006298">
    <property type="term" value="P:mismatch repair"/>
    <property type="evidence" value="ECO:0007669"/>
    <property type="project" value="UniProtKB-UniRule"/>
</dbReference>
<feature type="region of interest" description="Disordered" evidence="6">
    <location>
        <begin position="371"/>
        <end position="432"/>
    </location>
</feature>
<feature type="region of interest" description="Disordered" evidence="6">
    <location>
        <begin position="1"/>
        <end position="21"/>
    </location>
</feature>
<evidence type="ECO:0000256" key="6">
    <source>
        <dbReference type="SAM" id="MobiDB-lite"/>
    </source>
</evidence>
<feature type="domain" description="MutL C-terminal dimerisation" evidence="7">
    <location>
        <begin position="528"/>
        <end position="670"/>
    </location>
</feature>
<organism evidence="9 10">
    <name type="scientific">Sorangium cellulosum</name>
    <name type="common">Polyangium cellulosum</name>
    <dbReference type="NCBI Taxonomy" id="56"/>
    <lineage>
        <taxon>Bacteria</taxon>
        <taxon>Pseudomonadati</taxon>
        <taxon>Myxococcota</taxon>
        <taxon>Polyangia</taxon>
        <taxon>Polyangiales</taxon>
        <taxon>Polyangiaceae</taxon>
        <taxon>Sorangium</taxon>
    </lineage>
</organism>
<protein>
    <recommendedName>
        <fullName evidence="2 5">DNA mismatch repair protein MutL</fullName>
    </recommendedName>
</protein>
<name>A0A4P2R692_SORCE</name>
<dbReference type="Gene3D" id="3.30.1370.100">
    <property type="entry name" value="MutL, C-terminal domain, regulatory subdomain"/>
    <property type="match status" value="1"/>
</dbReference>
<reference evidence="9 10" key="1">
    <citation type="submission" date="2015-09" db="EMBL/GenBank/DDBJ databases">
        <title>Sorangium comparison.</title>
        <authorList>
            <person name="Zaburannyi N."/>
            <person name="Bunk B."/>
            <person name="Overmann J."/>
            <person name="Mueller R."/>
        </authorList>
    </citation>
    <scope>NUCLEOTIDE SEQUENCE [LARGE SCALE GENOMIC DNA]</scope>
    <source>
        <strain evidence="9 10">So ce836</strain>
    </source>
</reference>
<gene>
    <name evidence="5 9" type="primary">mutL</name>
    <name evidence="9" type="ORF">SOCE836_106000</name>
</gene>
<dbReference type="SUPFAM" id="SSF55874">
    <property type="entry name" value="ATPase domain of HSP90 chaperone/DNA topoisomerase II/histidine kinase"/>
    <property type="match status" value="1"/>
</dbReference>
<dbReference type="SMART" id="SM00853">
    <property type="entry name" value="MutL_C"/>
    <property type="match status" value="1"/>
</dbReference>
<dbReference type="HAMAP" id="MF_00149">
    <property type="entry name" value="DNA_mis_repair"/>
    <property type="match status" value="1"/>
</dbReference>
<dbReference type="InterPro" id="IPR013507">
    <property type="entry name" value="DNA_mismatch_S5_2-like"/>
</dbReference>
<keyword evidence="3 5" id="KW-0227">DNA damage</keyword>
<dbReference type="SMART" id="SM01340">
    <property type="entry name" value="DNA_mis_repair"/>
    <property type="match status" value="1"/>
</dbReference>
<dbReference type="AlphaFoldDB" id="A0A4P2R692"/>
<dbReference type="InterPro" id="IPR036890">
    <property type="entry name" value="HATPase_C_sf"/>
</dbReference>
<dbReference type="CDD" id="cd16926">
    <property type="entry name" value="HATPase_MutL-MLH-PMS-like"/>
    <property type="match status" value="1"/>
</dbReference>
<feature type="domain" description="DNA mismatch repair protein S5" evidence="8">
    <location>
        <begin position="230"/>
        <end position="344"/>
    </location>
</feature>
<dbReference type="PROSITE" id="PS00058">
    <property type="entry name" value="DNA_MISMATCH_REPAIR_1"/>
    <property type="match status" value="1"/>
</dbReference>
<dbReference type="NCBIfam" id="TIGR00585">
    <property type="entry name" value="mutl"/>
    <property type="match status" value="1"/>
</dbReference>
<dbReference type="InterPro" id="IPR002099">
    <property type="entry name" value="MutL/Mlh/PMS"/>
</dbReference>
<dbReference type="Gene3D" id="3.30.565.10">
    <property type="entry name" value="Histidine kinase-like ATPase, C-terminal domain"/>
    <property type="match status" value="1"/>
</dbReference>
<dbReference type="InterPro" id="IPR042121">
    <property type="entry name" value="MutL_C_regsub"/>
</dbReference>
<evidence type="ECO:0000256" key="4">
    <source>
        <dbReference type="ARBA" id="ARBA00023204"/>
    </source>
</evidence>
<dbReference type="FunFam" id="3.30.565.10:FF:000003">
    <property type="entry name" value="DNA mismatch repair endonuclease MutL"/>
    <property type="match status" value="1"/>
</dbReference>
<dbReference type="InterPro" id="IPR020568">
    <property type="entry name" value="Ribosomal_Su5_D2-typ_SF"/>
</dbReference>
<dbReference type="Proteomes" id="UP000295497">
    <property type="component" value="Chromosome"/>
</dbReference>
<keyword evidence="4 5" id="KW-0234">DNA repair</keyword>
<proteinExistence type="inferred from homology"/>
<dbReference type="InterPro" id="IPR020667">
    <property type="entry name" value="DNA_mismatch_repair_MutL"/>
</dbReference>
<dbReference type="InterPro" id="IPR037198">
    <property type="entry name" value="MutL_C_sf"/>
</dbReference>
<dbReference type="InterPro" id="IPR038973">
    <property type="entry name" value="MutL/Mlh/Pms-like"/>
</dbReference>
<dbReference type="RefSeq" id="WP_129580815.1">
    <property type="nucleotide sequence ID" value="NZ_CP012672.1"/>
</dbReference>
<evidence type="ECO:0000256" key="2">
    <source>
        <dbReference type="ARBA" id="ARBA00021975"/>
    </source>
</evidence>
<dbReference type="Pfam" id="PF01119">
    <property type="entry name" value="DNA_mis_repair"/>
    <property type="match status" value="1"/>
</dbReference>
<dbReference type="PANTHER" id="PTHR10073">
    <property type="entry name" value="DNA MISMATCH REPAIR PROTEIN MLH, PMS, MUTL"/>
    <property type="match status" value="1"/>
</dbReference>
<dbReference type="InterPro" id="IPR014790">
    <property type="entry name" value="MutL_C"/>
</dbReference>
<evidence type="ECO:0000256" key="5">
    <source>
        <dbReference type="HAMAP-Rule" id="MF_00149"/>
    </source>
</evidence>
<dbReference type="Gene3D" id="3.30.230.10">
    <property type="match status" value="1"/>
</dbReference>
<accession>A0A4P2R692</accession>
<evidence type="ECO:0000313" key="10">
    <source>
        <dbReference type="Proteomes" id="UP000295497"/>
    </source>
</evidence>
<dbReference type="Gene3D" id="3.30.1540.20">
    <property type="entry name" value="MutL, C-terminal domain, dimerisation subdomain"/>
    <property type="match status" value="1"/>
</dbReference>
<dbReference type="GO" id="GO:0030983">
    <property type="term" value="F:mismatched DNA binding"/>
    <property type="evidence" value="ECO:0007669"/>
    <property type="project" value="InterPro"/>
</dbReference>
<dbReference type="SUPFAM" id="SSF54211">
    <property type="entry name" value="Ribosomal protein S5 domain 2-like"/>
    <property type="match status" value="1"/>
</dbReference>
<dbReference type="SUPFAM" id="SSF118116">
    <property type="entry name" value="DNA mismatch repair protein MutL"/>
    <property type="match status" value="1"/>
</dbReference>
<feature type="compositionally biased region" description="Low complexity" evidence="6">
    <location>
        <begin position="379"/>
        <end position="393"/>
    </location>
</feature>
<sequence length="713" mass="74405">MSTAERIAGADPRSKPAQPEARRVAVLPDDLANQIAAGEVVERPASVVKELVENALDAGARRIRVDIEGGGVGLVRIADDGRGMSREDASLAVLRHATSKIARIDDLRCIQSFGFRGEALPSIASVSRFSLRTRRDGESEGTEIRIEGGGPTQVVPCGCAVGTVVEVRDLFYNVPARRKFLRAVGTESAHVTEIAQAVALGEPGVTLVLSRDGRVAREWLRTASRAERARAMLAGEELATCAGQRGPLTVEAFVSRPERARSGAGWLWMFVNGRHVRDRSLARSIALAYGSVLEPGRYPIGAVFIDLPPELVDVNVHPQKAEVRFADGRAVADALYKIVAAQVAAAFGLPAPAPGGFQGRKGKLFEDAASPPGDAWVWSSGPSAGAPAAGAPSERQEPPADPWGLGGDLVGIPPGRPEAARPGSATSGVGAPAQLGVWDDIALPERRDGAVGPAIAPGAPGIAPEEPAAALGGPANVPGGLATAQGGPAAVPGGPANVPGAPPVPYPTGSGAVLAAAERVLAWKSLRFLAQVRNTYFVCEGPDGIYFLDQHAAAERVTFHRLRAAYDGRDVATQKLLFPVLVPAAPAEVSLVEEAQEAIARLGLDVRPAGAAQLAVHAVPTLLRRAAPERLVRDLVDELSHSGERAFSGAVDLALATMACHGSLRAGDPVAPDEARALLAALDEVDFAGHCPHGRPIVMRVGWPELEHRVGRR</sequence>
<dbReference type="PANTHER" id="PTHR10073:SF12">
    <property type="entry name" value="DNA MISMATCH REPAIR PROTEIN MLH1"/>
    <property type="match status" value="1"/>
</dbReference>